<dbReference type="NCBIfam" id="TIGR01085">
    <property type="entry name" value="murE"/>
    <property type="match status" value="1"/>
</dbReference>
<accession>A0A3B1CZG1</accession>
<gene>
    <name evidence="12" type="ORF">MNBD_UNCLBAC01-113</name>
</gene>
<dbReference type="InterPro" id="IPR004101">
    <property type="entry name" value="Mur_ligase_C"/>
</dbReference>
<keyword evidence="2" id="KW-0963">Cytoplasm</keyword>
<dbReference type="InterPro" id="IPR018109">
    <property type="entry name" value="Folylpolyglutamate_synth_CS"/>
</dbReference>
<dbReference type="GO" id="GO:0008765">
    <property type="term" value="F:UDP-N-acetylmuramoylalanyl-D-glutamate-2,6-diaminopimelate ligase activity"/>
    <property type="evidence" value="ECO:0007669"/>
    <property type="project" value="UniProtKB-EC"/>
</dbReference>
<dbReference type="EC" id="6.3.2.13" evidence="12"/>
<evidence type="ECO:0000256" key="3">
    <source>
        <dbReference type="ARBA" id="ARBA00022598"/>
    </source>
</evidence>
<organism evidence="12">
    <name type="scientific">hydrothermal vent metagenome</name>
    <dbReference type="NCBI Taxonomy" id="652676"/>
    <lineage>
        <taxon>unclassified sequences</taxon>
        <taxon>metagenomes</taxon>
        <taxon>ecological metagenomes</taxon>
    </lineage>
</organism>
<dbReference type="InterPro" id="IPR000713">
    <property type="entry name" value="Mur_ligase_N"/>
</dbReference>
<dbReference type="NCBIfam" id="NF001124">
    <property type="entry name" value="PRK00139.1-2"/>
    <property type="match status" value="1"/>
</dbReference>
<evidence type="ECO:0000256" key="5">
    <source>
        <dbReference type="ARBA" id="ARBA00022840"/>
    </source>
</evidence>
<evidence type="ECO:0000256" key="7">
    <source>
        <dbReference type="ARBA" id="ARBA00022984"/>
    </source>
</evidence>
<evidence type="ECO:0000256" key="8">
    <source>
        <dbReference type="ARBA" id="ARBA00023316"/>
    </source>
</evidence>
<dbReference type="NCBIfam" id="NF001126">
    <property type="entry name" value="PRK00139.1-4"/>
    <property type="match status" value="1"/>
</dbReference>
<dbReference type="PANTHER" id="PTHR23135">
    <property type="entry name" value="MUR LIGASE FAMILY MEMBER"/>
    <property type="match status" value="1"/>
</dbReference>
<evidence type="ECO:0000259" key="10">
    <source>
        <dbReference type="Pfam" id="PF02875"/>
    </source>
</evidence>
<evidence type="ECO:0000259" key="9">
    <source>
        <dbReference type="Pfam" id="PF01225"/>
    </source>
</evidence>
<reference evidence="12" key="1">
    <citation type="submission" date="2018-06" db="EMBL/GenBank/DDBJ databases">
        <authorList>
            <person name="Zhirakovskaya E."/>
        </authorList>
    </citation>
    <scope>NUCLEOTIDE SEQUENCE</scope>
</reference>
<dbReference type="InterPro" id="IPR035911">
    <property type="entry name" value="MurE/MurF_N"/>
</dbReference>
<dbReference type="PROSITE" id="PS01011">
    <property type="entry name" value="FOLYLPOLYGLU_SYNT_1"/>
    <property type="match status" value="1"/>
</dbReference>
<dbReference type="SUPFAM" id="SSF53244">
    <property type="entry name" value="MurD-like peptide ligases, peptide-binding domain"/>
    <property type="match status" value="1"/>
</dbReference>
<protein>
    <submittedName>
        <fullName evidence="12">UDP-N-acetylmuramoylalanyl-D-glutamate--2,6-diaminopimelate ligase</fullName>
        <ecNumber evidence="12">6.3.2.13</ecNumber>
    </submittedName>
</protein>
<sequence length="473" mass="52674">MDINLTNLGITSITCDSRQVVPGAMFVACKGLNCQGDDFIDEAICKGAKVVVSEKKGVRHLFSKKVPDPFFLKVENSQDFLRQVARQFYGNPSEKIRVIGVTGTNGKTTVVYLIESILKIIGKKCGVIGTINHRIGDKVYPSHNTTPGFLENQQWLTRMVAAEVDYCLMEVSSHALDQERVDGIDFRQAIFTNLTDEHLDYHQTREKYFLAKAKLFKNLSKQAYAILNKDDAYCSTLSDMTIAKPITYGINVEADVMAKEIQSNIQGTCFVLQYKEEQALIKTRLIGNYNIYNILAAATVCLNEGLNLSDIAKGIASFSIVPGRLEPVECGQSFSIFIDYAHTPDALMNVFKTIRKINSSKIICVFGCGGDRDKIKRASMGKIASELADLSVVTSDNSRGENSQDIIDMIIKGFDSKNYKVIVDRKKAIEEALNLAKQDDVVLILGKGHEDYQIIGTDKLPFREKEIIQECLL</sequence>
<keyword evidence="3 12" id="KW-0436">Ligase</keyword>
<feature type="domain" description="Mur ligase N-terminal catalytic" evidence="9">
    <location>
        <begin position="10"/>
        <end position="89"/>
    </location>
</feature>
<dbReference type="Gene3D" id="3.40.1190.10">
    <property type="entry name" value="Mur-like, catalytic domain"/>
    <property type="match status" value="1"/>
</dbReference>
<keyword evidence="4" id="KW-0547">Nucleotide-binding</keyword>
<dbReference type="AlphaFoldDB" id="A0A3B1CZG1"/>
<dbReference type="GO" id="GO:0005737">
    <property type="term" value="C:cytoplasm"/>
    <property type="evidence" value="ECO:0007669"/>
    <property type="project" value="InterPro"/>
</dbReference>
<keyword evidence="6" id="KW-0133">Cell shape</keyword>
<keyword evidence="8" id="KW-0961">Cell wall biogenesis/degradation</keyword>
<dbReference type="GO" id="GO:0009252">
    <property type="term" value="P:peptidoglycan biosynthetic process"/>
    <property type="evidence" value="ECO:0007669"/>
    <property type="project" value="UniProtKB-KW"/>
</dbReference>
<dbReference type="PANTHER" id="PTHR23135:SF4">
    <property type="entry name" value="UDP-N-ACETYLMURAMOYL-L-ALANYL-D-GLUTAMATE--2,6-DIAMINOPIMELATE LIGASE MURE HOMOLOG, CHLOROPLASTIC"/>
    <property type="match status" value="1"/>
</dbReference>
<dbReference type="SUPFAM" id="SSF63418">
    <property type="entry name" value="MurE/MurF N-terminal domain"/>
    <property type="match status" value="1"/>
</dbReference>
<dbReference type="InterPro" id="IPR013221">
    <property type="entry name" value="Mur_ligase_cen"/>
</dbReference>
<feature type="domain" description="Mur ligase central" evidence="11">
    <location>
        <begin position="101"/>
        <end position="300"/>
    </location>
</feature>
<dbReference type="Gene3D" id="3.90.190.20">
    <property type="entry name" value="Mur ligase, C-terminal domain"/>
    <property type="match status" value="1"/>
</dbReference>
<dbReference type="Pfam" id="PF02875">
    <property type="entry name" value="Mur_ligase_C"/>
    <property type="match status" value="1"/>
</dbReference>
<keyword evidence="5" id="KW-0067">ATP-binding</keyword>
<proteinExistence type="inferred from homology"/>
<dbReference type="InterPro" id="IPR005761">
    <property type="entry name" value="UDP-N-AcMur-Glu-dNH2Pim_ligase"/>
</dbReference>
<evidence type="ECO:0000256" key="6">
    <source>
        <dbReference type="ARBA" id="ARBA00022960"/>
    </source>
</evidence>
<dbReference type="Pfam" id="PF08245">
    <property type="entry name" value="Mur_ligase_M"/>
    <property type="match status" value="1"/>
</dbReference>
<evidence type="ECO:0000313" key="12">
    <source>
        <dbReference type="EMBL" id="VAX36046.1"/>
    </source>
</evidence>
<dbReference type="Gene3D" id="3.40.1390.10">
    <property type="entry name" value="MurE/MurF, N-terminal domain"/>
    <property type="match status" value="1"/>
</dbReference>
<dbReference type="HAMAP" id="MF_00208">
    <property type="entry name" value="MurE"/>
    <property type="match status" value="1"/>
</dbReference>
<evidence type="ECO:0000256" key="2">
    <source>
        <dbReference type="ARBA" id="ARBA00022490"/>
    </source>
</evidence>
<feature type="domain" description="Mur ligase C-terminal" evidence="10">
    <location>
        <begin position="323"/>
        <end position="448"/>
    </location>
</feature>
<dbReference type="GO" id="GO:0051301">
    <property type="term" value="P:cell division"/>
    <property type="evidence" value="ECO:0007669"/>
    <property type="project" value="InterPro"/>
</dbReference>
<evidence type="ECO:0000256" key="1">
    <source>
        <dbReference type="ARBA" id="ARBA00005898"/>
    </source>
</evidence>
<dbReference type="GO" id="GO:0004326">
    <property type="term" value="F:tetrahydrofolylpolyglutamate synthase activity"/>
    <property type="evidence" value="ECO:0007669"/>
    <property type="project" value="InterPro"/>
</dbReference>
<dbReference type="SUPFAM" id="SSF53623">
    <property type="entry name" value="MurD-like peptide ligases, catalytic domain"/>
    <property type="match status" value="1"/>
</dbReference>
<evidence type="ECO:0000259" key="11">
    <source>
        <dbReference type="Pfam" id="PF08245"/>
    </source>
</evidence>
<keyword evidence="7" id="KW-0573">Peptidoglycan synthesis</keyword>
<dbReference type="Pfam" id="PF01225">
    <property type="entry name" value="Mur_ligase"/>
    <property type="match status" value="1"/>
</dbReference>
<comment type="similarity">
    <text evidence="1">Belongs to the MurCDEF family. MurE subfamily.</text>
</comment>
<dbReference type="GO" id="GO:0005524">
    <property type="term" value="F:ATP binding"/>
    <property type="evidence" value="ECO:0007669"/>
    <property type="project" value="UniProtKB-KW"/>
</dbReference>
<name>A0A3B1CZG1_9ZZZZ</name>
<dbReference type="GO" id="GO:0071555">
    <property type="term" value="P:cell wall organization"/>
    <property type="evidence" value="ECO:0007669"/>
    <property type="project" value="UniProtKB-KW"/>
</dbReference>
<evidence type="ECO:0000256" key="4">
    <source>
        <dbReference type="ARBA" id="ARBA00022741"/>
    </source>
</evidence>
<dbReference type="EMBL" id="UOGJ01000079">
    <property type="protein sequence ID" value="VAX36046.1"/>
    <property type="molecule type" value="Genomic_DNA"/>
</dbReference>
<dbReference type="InterPro" id="IPR036615">
    <property type="entry name" value="Mur_ligase_C_dom_sf"/>
</dbReference>
<dbReference type="GO" id="GO:0008360">
    <property type="term" value="P:regulation of cell shape"/>
    <property type="evidence" value="ECO:0007669"/>
    <property type="project" value="UniProtKB-KW"/>
</dbReference>
<dbReference type="InterPro" id="IPR036565">
    <property type="entry name" value="Mur-like_cat_sf"/>
</dbReference>